<accession>A0A4Q4KI43</accession>
<dbReference type="EMBL" id="SETE01000005">
    <property type="protein sequence ID" value="RYM32901.1"/>
    <property type="molecule type" value="Genomic_DNA"/>
</dbReference>
<comment type="caution">
    <text evidence="1">The sequence shown here is derived from an EMBL/GenBank/DDBJ whole genome shotgun (WGS) entry which is preliminary data.</text>
</comment>
<sequence length="272" mass="30951">MSISIFTYGQKSENKESFFIAQNSVTSNFRLGLNIFQFGVGMWDTKTNGPLPDPSKSLISTTSNLFTGFQIDFQGIFKDKLGFETGFDFVGGTMNESKIRNEFQNNLSNYDISFAKNNSETGYSPFKTGYNFRLLKIGLIGFFPFKKAVIIPYADYLYTIEADFPSVEVNFFDKANNISFKRKYEYEISSSMGFKVGTAIRGYFKFSDKPKKRSSAFFQIKTEFVYLKANGSSYYTDASTSNSIIESNPINFNQNSFILFFGITLGGFEFNW</sequence>
<protein>
    <submittedName>
        <fullName evidence="1">Uncharacterized protein</fullName>
    </submittedName>
</protein>
<keyword evidence="2" id="KW-1185">Reference proteome</keyword>
<reference evidence="1 2" key="1">
    <citation type="submission" date="2019-02" db="EMBL/GenBank/DDBJ databases">
        <title>Genome sequence of the sea-ice species Brumimicrobium glaciale.</title>
        <authorList>
            <person name="Bowman J.P."/>
        </authorList>
    </citation>
    <scope>NUCLEOTIDE SEQUENCE [LARGE SCALE GENOMIC DNA]</scope>
    <source>
        <strain evidence="1 2">IC156</strain>
    </source>
</reference>
<evidence type="ECO:0000313" key="2">
    <source>
        <dbReference type="Proteomes" id="UP000293952"/>
    </source>
</evidence>
<name>A0A4Q4KI43_9FLAO</name>
<gene>
    <name evidence="1" type="ORF">ERX46_12665</name>
</gene>
<evidence type="ECO:0000313" key="1">
    <source>
        <dbReference type="EMBL" id="RYM32901.1"/>
    </source>
</evidence>
<dbReference type="RefSeq" id="WP_130094238.1">
    <property type="nucleotide sequence ID" value="NZ_SETE01000005.1"/>
</dbReference>
<dbReference type="Proteomes" id="UP000293952">
    <property type="component" value="Unassembled WGS sequence"/>
</dbReference>
<dbReference type="AlphaFoldDB" id="A0A4Q4KI43"/>
<proteinExistence type="predicted"/>
<organism evidence="1 2">
    <name type="scientific">Brumimicrobium glaciale</name>
    <dbReference type="NCBI Taxonomy" id="200475"/>
    <lineage>
        <taxon>Bacteria</taxon>
        <taxon>Pseudomonadati</taxon>
        <taxon>Bacteroidota</taxon>
        <taxon>Flavobacteriia</taxon>
        <taxon>Flavobacteriales</taxon>
        <taxon>Crocinitomicaceae</taxon>
        <taxon>Brumimicrobium</taxon>
    </lineage>
</organism>